<dbReference type="AlphaFoldDB" id="A0A5N6NE23"/>
<protein>
    <submittedName>
        <fullName evidence="1">Uncharacterized protein</fullName>
    </submittedName>
</protein>
<accession>A0A5N6NE23</accession>
<keyword evidence="2" id="KW-1185">Reference proteome</keyword>
<dbReference type="GO" id="GO:0005886">
    <property type="term" value="C:plasma membrane"/>
    <property type="evidence" value="ECO:0007669"/>
    <property type="project" value="TreeGrafter"/>
</dbReference>
<dbReference type="PANTHER" id="PTHR12741">
    <property type="entry name" value="LYST-INTERACTING PROTEIN LIP5 DOPAMINE RESPONSIVE PROTEIN DRG-1"/>
    <property type="match status" value="1"/>
</dbReference>
<evidence type="ECO:0000313" key="1">
    <source>
        <dbReference type="EMBL" id="KAD4585497.1"/>
    </source>
</evidence>
<gene>
    <name evidence="1" type="ORF">E3N88_23098</name>
</gene>
<sequence>MFWVKVKEINCRDALIKAGAIAAVLYEVSNTLTKAAGTQAHADNDVKRPEFYDFNILPLDQGGVHQAIMQLPEGIPFIEEFTNHAPHFDLFDWLQHFFRKDVEGTEPAYKIGLSFRGSQQLGPTHKDPEGKLWFMLLGDDESDNGEDELLLWKADNSPDQVDSWLKVIHQEHSVMLQDLSTIHSTKLVLNLWLVGKKAAFQWVDVDQQVPSNSMVLTLAQPSSLSYLHPYTFELGHALHRDRGAQHLLHLGWKFRRKKGKCLRWGNRYGPAHKCPETRSVKWGRINDQLPNSHQNVANEREHLILVIANIHIRRSNKPANTSKLADGVLDELMKKFFKNYTKWCKFLEKKNKIRTYEEMSLKTNATQMFILEA</sequence>
<dbReference type="PANTHER" id="PTHR12741:SF22">
    <property type="entry name" value="CALLOSE SYNTHASE 8-RELATED"/>
    <property type="match status" value="1"/>
</dbReference>
<reference evidence="1 2" key="1">
    <citation type="submission" date="2019-05" db="EMBL/GenBank/DDBJ databases">
        <title>Mikania micrantha, genome provides insights into the molecular mechanism of rapid growth.</title>
        <authorList>
            <person name="Liu B."/>
        </authorList>
    </citation>
    <scope>NUCLEOTIDE SEQUENCE [LARGE SCALE GENOMIC DNA]</scope>
    <source>
        <strain evidence="1">NLD-2019</strain>
        <tissue evidence="1">Leaf</tissue>
    </source>
</reference>
<evidence type="ECO:0000313" key="2">
    <source>
        <dbReference type="Proteomes" id="UP000326396"/>
    </source>
</evidence>
<dbReference type="GO" id="GO:0046527">
    <property type="term" value="F:glucosyltransferase activity"/>
    <property type="evidence" value="ECO:0007669"/>
    <property type="project" value="TreeGrafter"/>
</dbReference>
<dbReference type="EMBL" id="SZYD01000012">
    <property type="protein sequence ID" value="KAD4585497.1"/>
    <property type="molecule type" value="Genomic_DNA"/>
</dbReference>
<dbReference type="OrthoDB" id="1751057at2759"/>
<name>A0A5N6NE23_9ASTR</name>
<comment type="caution">
    <text evidence="1">The sequence shown here is derived from an EMBL/GenBank/DDBJ whole genome shotgun (WGS) entry which is preliminary data.</text>
</comment>
<proteinExistence type="predicted"/>
<dbReference type="Proteomes" id="UP000326396">
    <property type="component" value="Linkage Group LG2"/>
</dbReference>
<organism evidence="1 2">
    <name type="scientific">Mikania micrantha</name>
    <name type="common">bitter vine</name>
    <dbReference type="NCBI Taxonomy" id="192012"/>
    <lineage>
        <taxon>Eukaryota</taxon>
        <taxon>Viridiplantae</taxon>
        <taxon>Streptophyta</taxon>
        <taxon>Embryophyta</taxon>
        <taxon>Tracheophyta</taxon>
        <taxon>Spermatophyta</taxon>
        <taxon>Magnoliopsida</taxon>
        <taxon>eudicotyledons</taxon>
        <taxon>Gunneridae</taxon>
        <taxon>Pentapetalae</taxon>
        <taxon>asterids</taxon>
        <taxon>campanulids</taxon>
        <taxon>Asterales</taxon>
        <taxon>Asteraceae</taxon>
        <taxon>Asteroideae</taxon>
        <taxon>Heliantheae alliance</taxon>
        <taxon>Eupatorieae</taxon>
        <taxon>Mikania</taxon>
    </lineage>
</organism>